<feature type="transmembrane region" description="Helical" evidence="1">
    <location>
        <begin position="200"/>
        <end position="219"/>
    </location>
</feature>
<sequence>MIRRGTLVYLAASAIFVIAGISHAVPFTHDSVPDDARLSGPPPQIASSIPRHIPELYLDPVNIVMWALLAAIWAMVSLDAVGQFIDPSDDIAERDELPHVWPLMSIALIAATAMPWLLTRPFLLAAVAGLGAFCAIVAAGRAAGHRRPAVGFLAGWSTAVFSATLAGLAADKLPVQALSALAILPGAAIGMAAQLWIGSSVGYSLALIWAFCGLAVTTMGSDPMIALAAILGISAMATVLVRAAS</sequence>
<reference evidence="3 4" key="1">
    <citation type="submission" date="2024-09" db="EMBL/GenBank/DDBJ databases">
        <authorList>
            <person name="Sun Q."/>
            <person name="Mori K."/>
        </authorList>
    </citation>
    <scope>NUCLEOTIDE SEQUENCE [LARGE SCALE GENOMIC DNA]</scope>
    <source>
        <strain evidence="3 4">CCM 7904</strain>
    </source>
</reference>
<keyword evidence="1" id="KW-1133">Transmembrane helix</keyword>
<evidence type="ECO:0000256" key="1">
    <source>
        <dbReference type="SAM" id="Phobius"/>
    </source>
</evidence>
<proteinExistence type="predicted"/>
<name>A0ABV6CGH0_9RHOB</name>
<feature type="chain" id="PRO_5045179613" evidence="2">
    <location>
        <begin position="25"/>
        <end position="245"/>
    </location>
</feature>
<evidence type="ECO:0000256" key="2">
    <source>
        <dbReference type="SAM" id="SignalP"/>
    </source>
</evidence>
<feature type="transmembrane region" description="Helical" evidence="1">
    <location>
        <begin position="122"/>
        <end position="143"/>
    </location>
</feature>
<evidence type="ECO:0000313" key="3">
    <source>
        <dbReference type="EMBL" id="MFC0199492.1"/>
    </source>
</evidence>
<dbReference type="EMBL" id="JBHLWQ010000043">
    <property type="protein sequence ID" value="MFC0199492.1"/>
    <property type="molecule type" value="Genomic_DNA"/>
</dbReference>
<keyword evidence="4" id="KW-1185">Reference proteome</keyword>
<evidence type="ECO:0000313" key="4">
    <source>
        <dbReference type="Proteomes" id="UP001589795"/>
    </source>
</evidence>
<keyword evidence="2" id="KW-0732">Signal</keyword>
<dbReference type="RefSeq" id="WP_265505931.1">
    <property type="nucleotide sequence ID" value="NZ_JAOTBE010000006.1"/>
</dbReference>
<feature type="transmembrane region" description="Helical" evidence="1">
    <location>
        <begin position="97"/>
        <end position="116"/>
    </location>
</feature>
<gene>
    <name evidence="3" type="ORF">ACFFIZ_03975</name>
</gene>
<comment type="caution">
    <text evidence="3">The sequence shown here is derived from an EMBL/GenBank/DDBJ whole genome shotgun (WGS) entry which is preliminary data.</text>
</comment>
<feature type="transmembrane region" description="Helical" evidence="1">
    <location>
        <begin position="175"/>
        <end position="193"/>
    </location>
</feature>
<feature type="transmembrane region" description="Helical" evidence="1">
    <location>
        <begin position="150"/>
        <end position="169"/>
    </location>
</feature>
<keyword evidence="1" id="KW-0472">Membrane</keyword>
<protein>
    <submittedName>
        <fullName evidence="3">Uncharacterized protein</fullName>
    </submittedName>
</protein>
<feature type="signal peptide" evidence="2">
    <location>
        <begin position="1"/>
        <end position="24"/>
    </location>
</feature>
<organism evidence="3 4">
    <name type="scientific">Paracoccus rhizosphaerae</name>
    <dbReference type="NCBI Taxonomy" id="1133347"/>
    <lineage>
        <taxon>Bacteria</taxon>
        <taxon>Pseudomonadati</taxon>
        <taxon>Pseudomonadota</taxon>
        <taxon>Alphaproteobacteria</taxon>
        <taxon>Rhodobacterales</taxon>
        <taxon>Paracoccaceae</taxon>
        <taxon>Paracoccus</taxon>
    </lineage>
</organism>
<feature type="transmembrane region" description="Helical" evidence="1">
    <location>
        <begin position="63"/>
        <end position="85"/>
    </location>
</feature>
<accession>A0ABV6CGH0</accession>
<keyword evidence="1" id="KW-0812">Transmembrane</keyword>
<feature type="transmembrane region" description="Helical" evidence="1">
    <location>
        <begin position="225"/>
        <end position="244"/>
    </location>
</feature>
<dbReference type="Proteomes" id="UP001589795">
    <property type="component" value="Unassembled WGS sequence"/>
</dbReference>